<dbReference type="PRINTS" id="PR00412">
    <property type="entry name" value="EPOXHYDRLASE"/>
</dbReference>
<evidence type="ECO:0000313" key="5">
    <source>
        <dbReference type="Proteomes" id="UP000307440"/>
    </source>
</evidence>
<feature type="domain" description="AB hydrolase-1" evidence="3">
    <location>
        <begin position="34"/>
        <end position="315"/>
    </location>
</feature>
<evidence type="ECO:0000256" key="1">
    <source>
        <dbReference type="ARBA" id="ARBA00022801"/>
    </source>
</evidence>
<evidence type="ECO:0000259" key="3">
    <source>
        <dbReference type="Pfam" id="PF00561"/>
    </source>
</evidence>
<dbReference type="STRING" id="230819.A0A5C3KN42"/>
<evidence type="ECO:0000256" key="2">
    <source>
        <dbReference type="ARBA" id="ARBA00038334"/>
    </source>
</evidence>
<dbReference type="Gene3D" id="3.40.50.1820">
    <property type="entry name" value="alpha/beta hydrolase"/>
    <property type="match status" value="1"/>
</dbReference>
<dbReference type="SUPFAM" id="SSF53474">
    <property type="entry name" value="alpha/beta-Hydrolases"/>
    <property type="match status" value="1"/>
</dbReference>
<proteinExistence type="inferred from homology"/>
<dbReference type="Proteomes" id="UP000307440">
    <property type="component" value="Unassembled WGS sequence"/>
</dbReference>
<dbReference type="InterPro" id="IPR029058">
    <property type="entry name" value="AB_hydrolase_fold"/>
</dbReference>
<sequence>MEELYNSPNYKEATTSRGYTYRYYWSPPLTPAKPTLLFVHGFASFSAHWMHQIKFFEAEGYGLVVPDMLGYGGTSCPLELEAYGYTLQARDLIDILDAEHLKTNVIAVGHGWGSSTVTRLGNLYQDRFLGFAFCLVGYMPPNTMFTYQQTREAWARASGYDQVGYWSFLASPRAPELLRQHAKSFWDMAWPKEPSVHSFIKPEGSLEKFLEWNGSAPRAKYISDADAKTTEALFAKRGWWGPLAHFRLEVTGAIREDGRKVPLQNYTIYRPVLFVEVSKHQEIIPDVVRMPNFRYCPNHTKKVLETGPWAFLEAPQEFNIALKQWVEARTLSHLFMIVDYPVVF</sequence>
<reference evidence="4 5" key="1">
    <citation type="journal article" date="2019" name="Nat. Ecol. Evol.">
        <title>Megaphylogeny resolves global patterns of mushroom evolution.</title>
        <authorList>
            <person name="Varga T."/>
            <person name="Krizsan K."/>
            <person name="Foldi C."/>
            <person name="Dima B."/>
            <person name="Sanchez-Garcia M."/>
            <person name="Sanchez-Ramirez S."/>
            <person name="Szollosi G.J."/>
            <person name="Szarkandi J.G."/>
            <person name="Papp V."/>
            <person name="Albert L."/>
            <person name="Andreopoulos W."/>
            <person name="Angelini C."/>
            <person name="Antonin V."/>
            <person name="Barry K.W."/>
            <person name="Bougher N.L."/>
            <person name="Buchanan P."/>
            <person name="Buyck B."/>
            <person name="Bense V."/>
            <person name="Catcheside P."/>
            <person name="Chovatia M."/>
            <person name="Cooper J."/>
            <person name="Damon W."/>
            <person name="Desjardin D."/>
            <person name="Finy P."/>
            <person name="Geml J."/>
            <person name="Haridas S."/>
            <person name="Hughes K."/>
            <person name="Justo A."/>
            <person name="Karasinski D."/>
            <person name="Kautmanova I."/>
            <person name="Kiss B."/>
            <person name="Kocsube S."/>
            <person name="Kotiranta H."/>
            <person name="LaButti K.M."/>
            <person name="Lechner B.E."/>
            <person name="Liimatainen K."/>
            <person name="Lipzen A."/>
            <person name="Lukacs Z."/>
            <person name="Mihaltcheva S."/>
            <person name="Morgado L.N."/>
            <person name="Niskanen T."/>
            <person name="Noordeloos M.E."/>
            <person name="Ohm R.A."/>
            <person name="Ortiz-Santana B."/>
            <person name="Ovrebo C."/>
            <person name="Racz N."/>
            <person name="Riley R."/>
            <person name="Savchenko A."/>
            <person name="Shiryaev A."/>
            <person name="Soop K."/>
            <person name="Spirin V."/>
            <person name="Szebenyi C."/>
            <person name="Tomsovsky M."/>
            <person name="Tulloss R.E."/>
            <person name="Uehling J."/>
            <person name="Grigoriev I.V."/>
            <person name="Vagvolgyi C."/>
            <person name="Papp T."/>
            <person name="Martin F.M."/>
            <person name="Miettinen O."/>
            <person name="Hibbett D.S."/>
            <person name="Nagy L.G."/>
        </authorList>
    </citation>
    <scope>NUCLEOTIDE SEQUENCE [LARGE SCALE GENOMIC DNA]</scope>
    <source>
        <strain evidence="4 5">CBS 121175</strain>
    </source>
</reference>
<accession>A0A5C3KN42</accession>
<dbReference type="AlphaFoldDB" id="A0A5C3KN42"/>
<dbReference type="GO" id="GO:0016787">
    <property type="term" value="F:hydrolase activity"/>
    <property type="evidence" value="ECO:0007669"/>
    <property type="project" value="UniProtKB-KW"/>
</dbReference>
<organism evidence="4 5">
    <name type="scientific">Coprinopsis marcescibilis</name>
    <name type="common">Agaric fungus</name>
    <name type="synonym">Psathyrella marcescibilis</name>
    <dbReference type="NCBI Taxonomy" id="230819"/>
    <lineage>
        <taxon>Eukaryota</taxon>
        <taxon>Fungi</taxon>
        <taxon>Dikarya</taxon>
        <taxon>Basidiomycota</taxon>
        <taxon>Agaricomycotina</taxon>
        <taxon>Agaricomycetes</taxon>
        <taxon>Agaricomycetidae</taxon>
        <taxon>Agaricales</taxon>
        <taxon>Agaricineae</taxon>
        <taxon>Psathyrellaceae</taxon>
        <taxon>Coprinopsis</taxon>
    </lineage>
</organism>
<dbReference type="OrthoDB" id="408373at2759"/>
<dbReference type="PANTHER" id="PTHR43329">
    <property type="entry name" value="EPOXIDE HYDROLASE"/>
    <property type="match status" value="1"/>
</dbReference>
<dbReference type="InterPro" id="IPR000639">
    <property type="entry name" value="Epox_hydrolase-like"/>
</dbReference>
<gene>
    <name evidence="4" type="ORF">FA15DRAFT_672192</name>
</gene>
<comment type="similarity">
    <text evidence="2">Belongs to the AB hydrolase superfamily. Epoxide hydrolase family.</text>
</comment>
<name>A0A5C3KN42_COPMA</name>
<keyword evidence="5" id="KW-1185">Reference proteome</keyword>
<protein>
    <submittedName>
        <fullName evidence="4">Alpha/beta-hydrolase</fullName>
    </submittedName>
</protein>
<dbReference type="Pfam" id="PF00561">
    <property type="entry name" value="Abhydrolase_1"/>
    <property type="match status" value="1"/>
</dbReference>
<evidence type="ECO:0000313" key="4">
    <source>
        <dbReference type="EMBL" id="TFK21820.1"/>
    </source>
</evidence>
<dbReference type="EMBL" id="ML210257">
    <property type="protein sequence ID" value="TFK21820.1"/>
    <property type="molecule type" value="Genomic_DNA"/>
</dbReference>
<dbReference type="InterPro" id="IPR000073">
    <property type="entry name" value="AB_hydrolase_1"/>
</dbReference>
<keyword evidence="1 4" id="KW-0378">Hydrolase</keyword>